<evidence type="ECO:0000256" key="4">
    <source>
        <dbReference type="ARBA" id="ARBA00022759"/>
    </source>
</evidence>
<keyword evidence="3 7" id="KW-0540">Nuclease</keyword>
<dbReference type="GO" id="GO:0001682">
    <property type="term" value="P:tRNA 5'-leader removal"/>
    <property type="evidence" value="ECO:0007669"/>
    <property type="project" value="UniProtKB-UniRule"/>
</dbReference>
<dbReference type="STRING" id="1434700.SAMN06296427_10157"/>
<organism evidence="9 10">
    <name type="scientific">Moheibacter sediminis</name>
    <dbReference type="NCBI Taxonomy" id="1434700"/>
    <lineage>
        <taxon>Bacteria</taxon>
        <taxon>Pseudomonadati</taxon>
        <taxon>Bacteroidota</taxon>
        <taxon>Flavobacteriia</taxon>
        <taxon>Flavobacteriales</taxon>
        <taxon>Weeksellaceae</taxon>
        <taxon>Moheibacter</taxon>
    </lineage>
</organism>
<dbReference type="InterPro" id="IPR000100">
    <property type="entry name" value="RNase_P"/>
</dbReference>
<comment type="function">
    <text evidence="1 7">RNaseP catalyzes the removal of the 5'-leader sequence from pre-tRNA to produce the mature 5'-terminus. It can also cleave other RNA substrates such as 4.5S RNA. The protein component plays an auxiliary but essential role in vivo by binding to the 5'-leader sequence and broadening the substrate specificity of the ribozyme.</text>
</comment>
<dbReference type="InterPro" id="IPR020568">
    <property type="entry name" value="Ribosomal_Su5_D2-typ_SF"/>
</dbReference>
<dbReference type="GO" id="GO:0030677">
    <property type="term" value="C:ribonuclease P complex"/>
    <property type="evidence" value="ECO:0007669"/>
    <property type="project" value="TreeGrafter"/>
</dbReference>
<dbReference type="PANTHER" id="PTHR33992:SF1">
    <property type="entry name" value="RIBONUCLEASE P PROTEIN COMPONENT"/>
    <property type="match status" value="1"/>
</dbReference>
<gene>
    <name evidence="7" type="primary">rnpA</name>
    <name evidence="9" type="ORF">SAMN06296427_10157</name>
</gene>
<reference evidence="9 10" key="1">
    <citation type="submission" date="2017-04" db="EMBL/GenBank/DDBJ databases">
        <authorList>
            <person name="Afonso C.L."/>
            <person name="Miller P.J."/>
            <person name="Scott M.A."/>
            <person name="Spackman E."/>
            <person name="Goraichik I."/>
            <person name="Dimitrov K.M."/>
            <person name="Suarez D.L."/>
            <person name="Swayne D.E."/>
        </authorList>
    </citation>
    <scope>NUCLEOTIDE SEQUENCE [LARGE SCALE GENOMIC DNA]</scope>
    <source>
        <strain evidence="9 10">CGMCC 1.12708</strain>
    </source>
</reference>
<dbReference type="PANTHER" id="PTHR33992">
    <property type="entry name" value="RIBONUCLEASE P PROTEIN COMPONENT"/>
    <property type="match status" value="1"/>
</dbReference>
<dbReference type="EC" id="3.1.26.5" evidence="7 8"/>
<comment type="catalytic activity">
    <reaction evidence="7">
        <text>Endonucleolytic cleavage of RNA, removing 5'-extranucleotides from tRNA precursor.</text>
        <dbReference type="EC" id="3.1.26.5"/>
    </reaction>
</comment>
<evidence type="ECO:0000313" key="9">
    <source>
        <dbReference type="EMBL" id="SMC32175.1"/>
    </source>
</evidence>
<dbReference type="NCBIfam" id="TIGR00188">
    <property type="entry name" value="rnpA"/>
    <property type="match status" value="1"/>
</dbReference>
<dbReference type="RefSeq" id="WP_084015278.1">
    <property type="nucleotide sequence ID" value="NZ_FWXS01000001.1"/>
</dbReference>
<dbReference type="HAMAP" id="MF_00227">
    <property type="entry name" value="RNase_P"/>
    <property type="match status" value="1"/>
</dbReference>
<comment type="similarity">
    <text evidence="7">Belongs to the RnpA family.</text>
</comment>
<evidence type="ECO:0000256" key="2">
    <source>
        <dbReference type="ARBA" id="ARBA00022694"/>
    </source>
</evidence>
<proteinExistence type="inferred from homology"/>
<comment type="subunit">
    <text evidence="7">Consists of a catalytic RNA component (M1 or rnpB) and a protein subunit.</text>
</comment>
<name>A0A1W1Y7S3_9FLAO</name>
<dbReference type="GO" id="GO:0042781">
    <property type="term" value="F:3'-tRNA processing endoribonuclease activity"/>
    <property type="evidence" value="ECO:0007669"/>
    <property type="project" value="TreeGrafter"/>
</dbReference>
<dbReference type="SUPFAM" id="SSF54211">
    <property type="entry name" value="Ribosomal protein S5 domain 2-like"/>
    <property type="match status" value="1"/>
</dbReference>
<dbReference type="GO" id="GO:0004526">
    <property type="term" value="F:ribonuclease P activity"/>
    <property type="evidence" value="ECO:0007669"/>
    <property type="project" value="UniProtKB-UniRule"/>
</dbReference>
<evidence type="ECO:0000256" key="6">
    <source>
        <dbReference type="ARBA" id="ARBA00022884"/>
    </source>
</evidence>
<dbReference type="Gene3D" id="3.30.230.10">
    <property type="match status" value="1"/>
</dbReference>
<dbReference type="GO" id="GO:0000049">
    <property type="term" value="F:tRNA binding"/>
    <property type="evidence" value="ECO:0007669"/>
    <property type="project" value="UniProtKB-UniRule"/>
</dbReference>
<keyword evidence="10" id="KW-1185">Reference proteome</keyword>
<evidence type="ECO:0000256" key="5">
    <source>
        <dbReference type="ARBA" id="ARBA00022801"/>
    </source>
</evidence>
<keyword evidence="6 7" id="KW-0694">RNA-binding</keyword>
<dbReference type="PROSITE" id="PS00648">
    <property type="entry name" value="RIBONUCLEASE_P"/>
    <property type="match status" value="1"/>
</dbReference>
<dbReference type="Pfam" id="PF00825">
    <property type="entry name" value="Ribonuclease_P"/>
    <property type="match status" value="1"/>
</dbReference>
<dbReference type="InterPro" id="IPR020539">
    <property type="entry name" value="RNase_P_CS"/>
</dbReference>
<keyword evidence="5 7" id="KW-0378">Hydrolase</keyword>
<sequence length="126" mass="14857">MKLSFGKDKKLKSQKAIEKIFYDGKNFHRFPVRAVYFYDADLEQEFKIGVSVPKKKFKKAVDRNLLKRRMREAFRLNQENLKLNGKLNIMFIYSGKEILPYSEIEKSMVALFGFLNSISDAHIENK</sequence>
<protein>
    <recommendedName>
        <fullName evidence="7 8">Ribonuclease P protein component</fullName>
        <shortName evidence="7">RNase P protein</shortName>
        <shortName evidence="7">RNaseP protein</shortName>
        <ecNumber evidence="7 8">3.1.26.5</ecNumber>
    </recommendedName>
    <alternativeName>
        <fullName evidence="7">Protein C5</fullName>
    </alternativeName>
</protein>
<dbReference type="OrthoDB" id="1524972at2"/>
<evidence type="ECO:0000256" key="8">
    <source>
        <dbReference type="NCBIfam" id="TIGR00188"/>
    </source>
</evidence>
<evidence type="ECO:0000256" key="1">
    <source>
        <dbReference type="ARBA" id="ARBA00002663"/>
    </source>
</evidence>
<evidence type="ECO:0000313" key="10">
    <source>
        <dbReference type="Proteomes" id="UP000192393"/>
    </source>
</evidence>
<accession>A0A1W1Y7S3</accession>
<dbReference type="Proteomes" id="UP000192393">
    <property type="component" value="Unassembled WGS sequence"/>
</dbReference>
<dbReference type="InterPro" id="IPR014721">
    <property type="entry name" value="Ribsml_uS5_D2-typ_fold_subgr"/>
</dbReference>
<dbReference type="AlphaFoldDB" id="A0A1W1Y7S3"/>
<evidence type="ECO:0000256" key="3">
    <source>
        <dbReference type="ARBA" id="ARBA00022722"/>
    </source>
</evidence>
<dbReference type="EMBL" id="FWXS01000001">
    <property type="protein sequence ID" value="SMC32175.1"/>
    <property type="molecule type" value="Genomic_DNA"/>
</dbReference>
<keyword evidence="4 7" id="KW-0255">Endonuclease</keyword>
<keyword evidence="2 7" id="KW-0819">tRNA processing</keyword>
<evidence type="ECO:0000256" key="7">
    <source>
        <dbReference type="HAMAP-Rule" id="MF_00227"/>
    </source>
</evidence>